<dbReference type="EMBL" id="KB445647">
    <property type="protein sequence ID" value="EMD62249.1"/>
    <property type="molecule type" value="Genomic_DNA"/>
</dbReference>
<organism evidence="2 3">
    <name type="scientific">Cochliobolus sativus (strain ND90Pr / ATCC 201652)</name>
    <name type="common">Common root rot and spot blotch fungus</name>
    <name type="synonym">Bipolaris sorokiniana</name>
    <dbReference type="NCBI Taxonomy" id="665912"/>
    <lineage>
        <taxon>Eukaryota</taxon>
        <taxon>Fungi</taxon>
        <taxon>Dikarya</taxon>
        <taxon>Ascomycota</taxon>
        <taxon>Pezizomycotina</taxon>
        <taxon>Dothideomycetes</taxon>
        <taxon>Pleosporomycetidae</taxon>
        <taxon>Pleosporales</taxon>
        <taxon>Pleosporineae</taxon>
        <taxon>Pleosporaceae</taxon>
        <taxon>Bipolaris</taxon>
    </lineage>
</organism>
<name>M2R512_COCSN</name>
<dbReference type="AlphaFoldDB" id="M2R512"/>
<dbReference type="eggNOG" id="ENOG502SM2C">
    <property type="taxonomic scope" value="Eukaryota"/>
</dbReference>
<evidence type="ECO:0000256" key="1">
    <source>
        <dbReference type="SAM" id="MobiDB-lite"/>
    </source>
</evidence>
<dbReference type="HOGENOM" id="CLU_009785_0_0_1"/>
<accession>M2R512</accession>
<dbReference type="Proteomes" id="UP000016934">
    <property type="component" value="Unassembled WGS sequence"/>
</dbReference>
<feature type="region of interest" description="Disordered" evidence="1">
    <location>
        <begin position="221"/>
        <end position="243"/>
    </location>
</feature>
<evidence type="ECO:0000313" key="2">
    <source>
        <dbReference type="EMBL" id="EMD62249.1"/>
    </source>
</evidence>
<reference evidence="2 3" key="1">
    <citation type="journal article" date="2012" name="PLoS Pathog.">
        <title>Diverse lifestyles and strategies of plant pathogenesis encoded in the genomes of eighteen Dothideomycetes fungi.</title>
        <authorList>
            <person name="Ohm R.A."/>
            <person name="Feau N."/>
            <person name="Henrissat B."/>
            <person name="Schoch C.L."/>
            <person name="Horwitz B.A."/>
            <person name="Barry K.W."/>
            <person name="Condon B.J."/>
            <person name="Copeland A.C."/>
            <person name="Dhillon B."/>
            <person name="Glaser F."/>
            <person name="Hesse C.N."/>
            <person name="Kosti I."/>
            <person name="LaButti K."/>
            <person name="Lindquist E.A."/>
            <person name="Lucas S."/>
            <person name="Salamov A.A."/>
            <person name="Bradshaw R.E."/>
            <person name="Ciuffetti L."/>
            <person name="Hamelin R.C."/>
            <person name="Kema G.H.J."/>
            <person name="Lawrence C."/>
            <person name="Scott J.A."/>
            <person name="Spatafora J.W."/>
            <person name="Turgeon B.G."/>
            <person name="de Wit P.J.G.M."/>
            <person name="Zhong S."/>
            <person name="Goodwin S.B."/>
            <person name="Grigoriev I.V."/>
        </authorList>
    </citation>
    <scope>NUCLEOTIDE SEQUENCE [LARGE SCALE GENOMIC DNA]</scope>
    <source>
        <strain evidence="3">ND90Pr / ATCC 201652</strain>
    </source>
</reference>
<proteinExistence type="predicted"/>
<reference evidence="3" key="2">
    <citation type="journal article" date="2013" name="PLoS Genet.">
        <title>Comparative genome structure, secondary metabolite, and effector coding capacity across Cochliobolus pathogens.</title>
        <authorList>
            <person name="Condon B.J."/>
            <person name="Leng Y."/>
            <person name="Wu D."/>
            <person name="Bushley K.E."/>
            <person name="Ohm R.A."/>
            <person name="Otillar R."/>
            <person name="Martin J."/>
            <person name="Schackwitz W."/>
            <person name="Grimwood J."/>
            <person name="MohdZainudin N."/>
            <person name="Xue C."/>
            <person name="Wang R."/>
            <person name="Manning V.A."/>
            <person name="Dhillon B."/>
            <person name="Tu Z.J."/>
            <person name="Steffenson B.J."/>
            <person name="Salamov A."/>
            <person name="Sun H."/>
            <person name="Lowry S."/>
            <person name="LaButti K."/>
            <person name="Han J."/>
            <person name="Copeland A."/>
            <person name="Lindquist E."/>
            <person name="Barry K."/>
            <person name="Schmutz J."/>
            <person name="Baker S.E."/>
            <person name="Ciuffetti L.M."/>
            <person name="Grigoriev I.V."/>
            <person name="Zhong S."/>
            <person name="Turgeon B.G."/>
        </authorList>
    </citation>
    <scope>NUCLEOTIDE SEQUENCE [LARGE SCALE GENOMIC DNA]</scope>
    <source>
        <strain evidence="3">ND90Pr / ATCC 201652</strain>
    </source>
</reference>
<keyword evidence="3" id="KW-1185">Reference proteome</keyword>
<sequence>MDYSNVPGYWYAVVDTPGNKKKRDLKSLVDRFYDNGKTDQWYAKFNGLSFYDNKGLKISQKLDNLVYHNGQTCSYQEVPSDGGKLGESVSVAIQGSTDVVLHYGFSMIATWEPNQEVKIHQAAGFVRPVGKTDVTFKMGGAGIMDTAKSLKGATMTKTFGQKGMAGHNIYKGWAFFTAYKETGITLRSGNGKAGAVPFSGYMEARVKSDWGRYNVHFPDGATVSPHVGSGEGGRDEDEVSKSDQNKLIPVEKTPSGFVEVGSTVRLGLKVGMSFSKPWQYAVGGELPDMSVSQYEYARWTIENNDNDACLSTSLGSTMQSELGDGKYVGWNMDNPTKVYVQEYSASGNKECFNKDGTKKTKRTMFSSSPKDFVQTDDKNDTSLVARQELPDEGFDFGAIPLPGANLLDKGWNSLNPILACDGCSGCTVESSIKTPCCGCTCLPCKYGFYPDYRPDGELEKPGFFDIGPWKRDVSALDAIIKISVTADLEDADLEERGLGPRADATKPGTSYKPIRFCGSVKAKFGYPAYPDFLEYPDSKVRFDIHPYSAPVMKYYRNTSASCTSWAVGKLPTAGEQWDQTTNKWVPNFYQTEHPFEAQTISRFFGGIDADTNDALDCAWIDTNIVNDNNAFPGAFGTVISMMSRELGGSGGRGGAAWDRRNRLSAFLSNSNRLKGVLAGAKTPGIGDFATLLAGDEQLTFLREFGYIFSYWNHPDIWGSWCDSYNGIRDILVRFDAAYGGANPTPANLATKWATFNRKELNLIARNGNAYVELLYSQRKSVPGVWKYWWDAKWYLTLWAPLVNQKSYIKFTNTCRNLPT</sequence>
<dbReference type="KEGG" id="bsc:COCSADRAFT_94872"/>
<dbReference type="OMA" id="WEAWNSQ"/>
<gene>
    <name evidence="2" type="ORF">COCSADRAFT_94872</name>
</gene>
<dbReference type="OrthoDB" id="3675060at2759"/>
<dbReference type="RefSeq" id="XP_007702527.1">
    <property type="nucleotide sequence ID" value="XM_007704337.1"/>
</dbReference>
<protein>
    <submittedName>
        <fullName evidence="2">Uncharacterized protein</fullName>
    </submittedName>
</protein>
<dbReference type="GeneID" id="19141584"/>
<evidence type="ECO:0000313" key="3">
    <source>
        <dbReference type="Proteomes" id="UP000016934"/>
    </source>
</evidence>